<dbReference type="Pfam" id="PF00001">
    <property type="entry name" value="7tm_1"/>
    <property type="match status" value="1"/>
</dbReference>
<evidence type="ECO:0000256" key="6">
    <source>
        <dbReference type="ARBA" id="ARBA00023040"/>
    </source>
</evidence>
<feature type="non-terminal residue" evidence="17">
    <location>
        <position position="112"/>
    </location>
</feature>
<dbReference type="PANTHER" id="PTHR24238:SF75">
    <property type="entry name" value="CHOLECYSTOKININ-LIKE RECEPTOR AT 17D1-RELATED"/>
    <property type="match status" value="1"/>
</dbReference>
<keyword evidence="6 14" id="KW-0297">G-protein coupled receptor</keyword>
<dbReference type="Gene3D" id="1.20.1070.10">
    <property type="entry name" value="Rhodopsin 7-helix transmembrane proteins"/>
    <property type="match status" value="1"/>
</dbReference>
<keyword evidence="9" id="KW-1015">Disulfide bond</keyword>
<accession>A0A653D2S0</accession>
<dbReference type="InterPro" id="IPR000276">
    <property type="entry name" value="GPCR_Rhodpsn"/>
</dbReference>
<evidence type="ECO:0000256" key="1">
    <source>
        <dbReference type="ARBA" id="ARBA00004651"/>
    </source>
</evidence>
<dbReference type="OrthoDB" id="10037617at2759"/>
<dbReference type="InterPro" id="IPR009126">
    <property type="entry name" value="Cholcskin_rcpt"/>
</dbReference>
<gene>
    <name evidence="17" type="ORF">CALMAC_LOCUS13931</name>
</gene>
<dbReference type="GO" id="GO:0008188">
    <property type="term" value="F:neuropeptide receptor activity"/>
    <property type="evidence" value="ECO:0007669"/>
    <property type="project" value="TreeGrafter"/>
</dbReference>
<dbReference type="PRINTS" id="PR01822">
    <property type="entry name" value="CCYSTOKININR"/>
</dbReference>
<evidence type="ECO:0000256" key="11">
    <source>
        <dbReference type="ARBA" id="ARBA00023180"/>
    </source>
</evidence>
<proteinExistence type="inferred from homology"/>
<dbReference type="EMBL" id="CAACVG010009895">
    <property type="protein sequence ID" value="VEN54468.1"/>
    <property type="molecule type" value="Genomic_DNA"/>
</dbReference>
<dbReference type="InterPro" id="IPR017452">
    <property type="entry name" value="GPCR_Rhodpsn_7TM"/>
</dbReference>
<evidence type="ECO:0000256" key="15">
    <source>
        <dbReference type="SAM" id="Phobius"/>
    </source>
</evidence>
<evidence type="ECO:0000259" key="16">
    <source>
        <dbReference type="PROSITE" id="PS50262"/>
    </source>
</evidence>
<feature type="transmembrane region" description="Helical" evidence="15">
    <location>
        <begin position="86"/>
        <end position="108"/>
    </location>
</feature>
<dbReference type="SUPFAM" id="SSF81321">
    <property type="entry name" value="Family A G protein-coupled receptor-like"/>
    <property type="match status" value="1"/>
</dbReference>
<keyword evidence="18" id="KW-1185">Reference proteome</keyword>
<dbReference type="GO" id="GO:0005886">
    <property type="term" value="C:plasma membrane"/>
    <property type="evidence" value="ECO:0007669"/>
    <property type="project" value="UniProtKB-SubCell"/>
</dbReference>
<evidence type="ECO:0000256" key="2">
    <source>
        <dbReference type="ARBA" id="ARBA00010663"/>
    </source>
</evidence>
<dbReference type="PROSITE" id="PS00237">
    <property type="entry name" value="G_PROTEIN_RECEP_F1_1"/>
    <property type="match status" value="1"/>
</dbReference>
<reference evidence="17 18" key="1">
    <citation type="submission" date="2019-01" db="EMBL/GenBank/DDBJ databases">
        <authorList>
            <person name="Sayadi A."/>
        </authorList>
    </citation>
    <scope>NUCLEOTIDE SEQUENCE [LARGE SCALE GENOMIC DNA]</scope>
</reference>
<evidence type="ECO:0000256" key="14">
    <source>
        <dbReference type="RuleBase" id="RU000688"/>
    </source>
</evidence>
<comment type="similarity">
    <text evidence="2 14">Belongs to the G-protein coupled receptor 1 family.</text>
</comment>
<dbReference type="AlphaFoldDB" id="A0A653D2S0"/>
<keyword evidence="8" id="KW-0564">Palmitate</keyword>
<evidence type="ECO:0000256" key="3">
    <source>
        <dbReference type="ARBA" id="ARBA00022475"/>
    </source>
</evidence>
<keyword evidence="11" id="KW-0325">Glycoprotein</keyword>
<evidence type="ECO:0000256" key="8">
    <source>
        <dbReference type="ARBA" id="ARBA00023139"/>
    </source>
</evidence>
<organism evidence="17 18">
    <name type="scientific">Callosobruchus maculatus</name>
    <name type="common">Southern cowpea weevil</name>
    <name type="synonym">Pulse bruchid</name>
    <dbReference type="NCBI Taxonomy" id="64391"/>
    <lineage>
        <taxon>Eukaryota</taxon>
        <taxon>Metazoa</taxon>
        <taxon>Ecdysozoa</taxon>
        <taxon>Arthropoda</taxon>
        <taxon>Hexapoda</taxon>
        <taxon>Insecta</taxon>
        <taxon>Pterygota</taxon>
        <taxon>Neoptera</taxon>
        <taxon>Endopterygota</taxon>
        <taxon>Coleoptera</taxon>
        <taxon>Polyphaga</taxon>
        <taxon>Cucujiformia</taxon>
        <taxon>Chrysomeloidea</taxon>
        <taxon>Chrysomelidae</taxon>
        <taxon>Bruchinae</taxon>
        <taxon>Bruchini</taxon>
        <taxon>Callosobruchus</taxon>
    </lineage>
</organism>
<dbReference type="PANTHER" id="PTHR24238">
    <property type="entry name" value="G-PROTEIN COUPLED RECEPTOR"/>
    <property type="match status" value="1"/>
</dbReference>
<evidence type="ECO:0000256" key="5">
    <source>
        <dbReference type="ARBA" id="ARBA00022989"/>
    </source>
</evidence>
<evidence type="ECO:0000256" key="9">
    <source>
        <dbReference type="ARBA" id="ARBA00023157"/>
    </source>
</evidence>
<comment type="subcellular location">
    <subcellularLocation>
        <location evidence="1">Cell membrane</location>
        <topology evidence="1">Multi-pass membrane protein</topology>
    </subcellularLocation>
</comment>
<keyword evidence="5 15" id="KW-1133">Transmembrane helix</keyword>
<feature type="domain" description="G-protein coupled receptors family 1 profile" evidence="16">
    <location>
        <begin position="1"/>
        <end position="112"/>
    </location>
</feature>
<sequence length="112" mass="12542">MRTVTNVFLLNLAISDLMLGVLCMPFTLTGALLRNFIFGEIMCKMLPFLQACSVSVGVWTLVAISVERYYAICHPLRSLRWQTLGHAYRLIATIWLGSFVCMSPIAALSQLQ</sequence>
<keyword evidence="13" id="KW-0449">Lipoprotein</keyword>
<dbReference type="Proteomes" id="UP000410492">
    <property type="component" value="Unassembled WGS sequence"/>
</dbReference>
<keyword evidence="12 14" id="KW-0807">Transducer</keyword>
<evidence type="ECO:0000256" key="13">
    <source>
        <dbReference type="ARBA" id="ARBA00023288"/>
    </source>
</evidence>
<evidence type="ECO:0000256" key="7">
    <source>
        <dbReference type="ARBA" id="ARBA00023136"/>
    </source>
</evidence>
<dbReference type="PROSITE" id="PS50262">
    <property type="entry name" value="G_PROTEIN_RECEP_F1_2"/>
    <property type="match status" value="1"/>
</dbReference>
<evidence type="ECO:0000313" key="17">
    <source>
        <dbReference type="EMBL" id="VEN54468.1"/>
    </source>
</evidence>
<keyword evidence="4 14" id="KW-0812">Transmembrane</keyword>
<evidence type="ECO:0000256" key="4">
    <source>
        <dbReference type="ARBA" id="ARBA00022692"/>
    </source>
</evidence>
<keyword evidence="7 15" id="KW-0472">Membrane</keyword>
<dbReference type="PRINTS" id="PR00237">
    <property type="entry name" value="GPCRRHODOPSN"/>
</dbReference>
<feature type="transmembrane region" description="Helical" evidence="15">
    <location>
        <begin position="12"/>
        <end position="33"/>
    </location>
</feature>
<evidence type="ECO:0000256" key="12">
    <source>
        <dbReference type="ARBA" id="ARBA00023224"/>
    </source>
</evidence>
<name>A0A653D2S0_CALMS</name>
<evidence type="ECO:0000256" key="10">
    <source>
        <dbReference type="ARBA" id="ARBA00023170"/>
    </source>
</evidence>
<keyword evidence="3" id="KW-1003">Cell membrane</keyword>
<keyword evidence="10 14" id="KW-0675">Receptor</keyword>
<evidence type="ECO:0000313" key="18">
    <source>
        <dbReference type="Proteomes" id="UP000410492"/>
    </source>
</evidence>
<protein>
    <recommendedName>
        <fullName evidence="16">G-protein coupled receptors family 1 profile domain-containing protein</fullName>
    </recommendedName>
</protein>
<feature type="transmembrane region" description="Helical" evidence="15">
    <location>
        <begin position="45"/>
        <end position="66"/>
    </location>
</feature>